<dbReference type="PANTHER" id="PTHR30146:SF105">
    <property type="entry name" value="CATABOLITE CONTROL PROTEIN B"/>
    <property type="match status" value="1"/>
</dbReference>
<gene>
    <name evidence="5" type="ORF">SAMN05518846_103317</name>
</gene>
<dbReference type="PRINTS" id="PR00036">
    <property type="entry name" value="HTHLACI"/>
</dbReference>
<evidence type="ECO:0000256" key="1">
    <source>
        <dbReference type="ARBA" id="ARBA00023015"/>
    </source>
</evidence>
<keyword evidence="1" id="KW-0805">Transcription regulation</keyword>
<dbReference type="InterPro" id="IPR028082">
    <property type="entry name" value="Peripla_BP_I"/>
</dbReference>
<reference evidence="6" key="1">
    <citation type="submission" date="2016-10" db="EMBL/GenBank/DDBJ databases">
        <authorList>
            <person name="Varghese N."/>
            <person name="Submissions S."/>
        </authorList>
    </citation>
    <scope>NUCLEOTIDE SEQUENCE [LARGE SCALE GENOMIC DNA]</scope>
    <source>
        <strain evidence="6">OK042</strain>
    </source>
</reference>
<dbReference type="InterPro" id="IPR000843">
    <property type="entry name" value="HTH_LacI"/>
</dbReference>
<keyword evidence="3" id="KW-0804">Transcription</keyword>
<dbReference type="Gene3D" id="1.10.260.40">
    <property type="entry name" value="lambda repressor-like DNA-binding domains"/>
    <property type="match status" value="1"/>
</dbReference>
<keyword evidence="2" id="KW-0238">DNA-binding</keyword>
<dbReference type="SMART" id="SM00354">
    <property type="entry name" value="HTH_LACI"/>
    <property type="match status" value="1"/>
</dbReference>
<dbReference type="CDD" id="cd06286">
    <property type="entry name" value="PBP1_CcpB-like"/>
    <property type="match status" value="1"/>
</dbReference>
<evidence type="ECO:0000256" key="3">
    <source>
        <dbReference type="ARBA" id="ARBA00023163"/>
    </source>
</evidence>
<dbReference type="PANTHER" id="PTHR30146">
    <property type="entry name" value="LACI-RELATED TRANSCRIPTIONAL REPRESSOR"/>
    <property type="match status" value="1"/>
</dbReference>
<sequence>MKRFSEQAEYALMVIELDEREVRGVIRVPNIKEIAQLAGVSVSTVSRVLNNHKYVNEQKRARVLQIIEEHNYIQNSNAVHLSTGKTKVLGVTLPMVNNQYYSTILEGIAAEAALHDYKMMVCQTNNSLEHERSILQLLTNKKIDGLIMFSRANSCDTLTEYAEYGPIITCEANDTTTVSSVHIDHYQTFLIGMEYLIQKGHRRIGYCLGRKNSFNSQHRKRAYEENLRSIGMTPDPEWAFEDCVTIQDGMEVASKLMQLENRPTAMIVSCNHIAAGLYKEASRLGLNIPQDIAIIGCDDQPIGELLEITTVSSSSKQMGKYAFEMLHERIINQGKVWGKEEQVLLPVLVERKST</sequence>
<evidence type="ECO:0000313" key="6">
    <source>
        <dbReference type="Proteomes" id="UP000198915"/>
    </source>
</evidence>
<dbReference type="Pfam" id="PF13377">
    <property type="entry name" value="Peripla_BP_3"/>
    <property type="match status" value="1"/>
</dbReference>
<feature type="domain" description="HTH lacI-type" evidence="4">
    <location>
        <begin position="29"/>
        <end position="83"/>
    </location>
</feature>
<dbReference type="InterPro" id="IPR010982">
    <property type="entry name" value="Lambda_DNA-bd_dom_sf"/>
</dbReference>
<accession>A0A1I3R6Z2</accession>
<name>A0A1I3R6Z2_9BACL</name>
<evidence type="ECO:0000313" key="5">
    <source>
        <dbReference type="EMBL" id="SFJ42394.1"/>
    </source>
</evidence>
<dbReference type="GO" id="GO:0000976">
    <property type="term" value="F:transcription cis-regulatory region binding"/>
    <property type="evidence" value="ECO:0007669"/>
    <property type="project" value="TreeGrafter"/>
</dbReference>
<dbReference type="Proteomes" id="UP000198915">
    <property type="component" value="Unassembled WGS sequence"/>
</dbReference>
<dbReference type="CDD" id="cd01392">
    <property type="entry name" value="HTH_LacI"/>
    <property type="match status" value="1"/>
</dbReference>
<evidence type="ECO:0000256" key="2">
    <source>
        <dbReference type="ARBA" id="ARBA00023125"/>
    </source>
</evidence>
<organism evidence="5 6">
    <name type="scientific">Brevibacillus centrosporus</name>
    <dbReference type="NCBI Taxonomy" id="54910"/>
    <lineage>
        <taxon>Bacteria</taxon>
        <taxon>Bacillati</taxon>
        <taxon>Bacillota</taxon>
        <taxon>Bacilli</taxon>
        <taxon>Bacillales</taxon>
        <taxon>Paenibacillaceae</taxon>
        <taxon>Brevibacillus</taxon>
    </lineage>
</organism>
<dbReference type="STRING" id="1884381.SAMN05518846_103317"/>
<proteinExistence type="predicted"/>
<dbReference type="Pfam" id="PF00356">
    <property type="entry name" value="LacI"/>
    <property type="match status" value="1"/>
</dbReference>
<dbReference type="SUPFAM" id="SSF47413">
    <property type="entry name" value="lambda repressor-like DNA-binding domains"/>
    <property type="match status" value="1"/>
</dbReference>
<dbReference type="InterPro" id="IPR046335">
    <property type="entry name" value="LacI/GalR-like_sensor"/>
</dbReference>
<protein>
    <submittedName>
        <fullName evidence="5">Transcriptional regulator, LacI family</fullName>
    </submittedName>
</protein>
<dbReference type="EMBL" id="FORT01000003">
    <property type="protein sequence ID" value="SFJ42394.1"/>
    <property type="molecule type" value="Genomic_DNA"/>
</dbReference>
<dbReference type="PROSITE" id="PS00356">
    <property type="entry name" value="HTH_LACI_1"/>
    <property type="match status" value="1"/>
</dbReference>
<dbReference type="SUPFAM" id="SSF53822">
    <property type="entry name" value="Periplasmic binding protein-like I"/>
    <property type="match status" value="1"/>
</dbReference>
<evidence type="ECO:0000259" key="4">
    <source>
        <dbReference type="PROSITE" id="PS50932"/>
    </source>
</evidence>
<dbReference type="AlphaFoldDB" id="A0A1I3R6Z2"/>
<dbReference type="PROSITE" id="PS50932">
    <property type="entry name" value="HTH_LACI_2"/>
    <property type="match status" value="1"/>
</dbReference>
<dbReference type="Gene3D" id="3.40.50.2300">
    <property type="match status" value="2"/>
</dbReference>
<dbReference type="GO" id="GO:0003700">
    <property type="term" value="F:DNA-binding transcription factor activity"/>
    <property type="evidence" value="ECO:0007669"/>
    <property type="project" value="TreeGrafter"/>
</dbReference>
<keyword evidence="6" id="KW-1185">Reference proteome</keyword>